<dbReference type="PANTHER" id="PTHR13077">
    <property type="entry name" value="SELENOPROTEIN F"/>
    <property type="match status" value="1"/>
</dbReference>
<evidence type="ECO:0000256" key="3">
    <source>
        <dbReference type="ARBA" id="ARBA00022729"/>
    </source>
</evidence>
<feature type="domain" description="Selenoprotein F/M" evidence="8">
    <location>
        <begin position="83"/>
        <end position="140"/>
    </location>
</feature>
<gene>
    <name evidence="9" type="ORF">BLNAU_12228</name>
</gene>
<sequence>MTLQLLYLLLLTCVKARTPEEQEECLANGFDSTVLECSTCSIVKKYTNENLVAMCKKCCNKFNIEKYPKAAFEYDEQMITSELYGFIENEAKTIPNLEIRKRSGAIAEIHLYNSKGDDIEHFSCIEWSTKEVIQYLSEKLRRY</sequence>
<evidence type="ECO:0000259" key="8">
    <source>
        <dbReference type="Pfam" id="PF08806"/>
    </source>
</evidence>
<feature type="chain" id="PRO_5047520962" description="Selenoprotein F" evidence="7">
    <location>
        <begin position="17"/>
        <end position="143"/>
    </location>
</feature>
<feature type="signal peptide" evidence="7">
    <location>
        <begin position="1"/>
        <end position="16"/>
    </location>
</feature>
<evidence type="ECO:0000313" key="9">
    <source>
        <dbReference type="EMBL" id="KAK2952760.1"/>
    </source>
</evidence>
<evidence type="ECO:0000256" key="1">
    <source>
        <dbReference type="ARBA" id="ARBA00004319"/>
    </source>
</evidence>
<dbReference type="PANTHER" id="PTHR13077:SF6">
    <property type="entry name" value="SELENOPROTEIN F"/>
    <property type="match status" value="1"/>
</dbReference>
<comment type="subcellular location">
    <subcellularLocation>
        <location evidence="1">Endoplasmic reticulum lumen</location>
    </subcellularLocation>
</comment>
<evidence type="ECO:0000256" key="5">
    <source>
        <dbReference type="ARBA" id="ARBA00022933"/>
    </source>
</evidence>
<comment type="caution">
    <text evidence="9">The sequence shown here is derived from an EMBL/GenBank/DDBJ whole genome shotgun (WGS) entry which is preliminary data.</text>
</comment>
<keyword evidence="10" id="KW-1185">Reference proteome</keyword>
<organism evidence="9 10">
    <name type="scientific">Blattamonas nauphoetae</name>
    <dbReference type="NCBI Taxonomy" id="2049346"/>
    <lineage>
        <taxon>Eukaryota</taxon>
        <taxon>Metamonada</taxon>
        <taxon>Preaxostyla</taxon>
        <taxon>Oxymonadida</taxon>
        <taxon>Blattamonas</taxon>
    </lineage>
</organism>
<reference evidence="9 10" key="1">
    <citation type="journal article" date="2022" name="bioRxiv">
        <title>Genomics of Preaxostyla Flagellates Illuminates Evolutionary Transitions and the Path Towards Mitochondrial Loss.</title>
        <authorList>
            <person name="Novak L.V.F."/>
            <person name="Treitli S.C."/>
            <person name="Pyrih J."/>
            <person name="Halakuc P."/>
            <person name="Pipaliya S.V."/>
            <person name="Vacek V."/>
            <person name="Brzon O."/>
            <person name="Soukal P."/>
            <person name="Eme L."/>
            <person name="Dacks J.B."/>
            <person name="Karnkowska A."/>
            <person name="Elias M."/>
            <person name="Hampl V."/>
        </authorList>
    </citation>
    <scope>NUCLEOTIDE SEQUENCE [LARGE SCALE GENOMIC DNA]</scope>
    <source>
        <strain evidence="9">NAU3</strain>
        <tissue evidence="9">Gut</tissue>
    </source>
</reference>
<dbReference type="Pfam" id="PF08806">
    <property type="entry name" value="Sep15_SelM"/>
    <property type="match status" value="1"/>
</dbReference>
<dbReference type="Proteomes" id="UP001281761">
    <property type="component" value="Unassembled WGS sequence"/>
</dbReference>
<dbReference type="InterPro" id="IPR036249">
    <property type="entry name" value="Thioredoxin-like_sf"/>
</dbReference>
<protein>
    <recommendedName>
        <fullName evidence="6">Selenoprotein F</fullName>
    </recommendedName>
</protein>
<evidence type="ECO:0000256" key="4">
    <source>
        <dbReference type="ARBA" id="ARBA00022824"/>
    </source>
</evidence>
<keyword evidence="3 7" id="KW-0732">Signal</keyword>
<name>A0ABQ9XMN9_9EUKA</name>
<dbReference type="EMBL" id="JARBJD010000099">
    <property type="protein sequence ID" value="KAK2952760.1"/>
    <property type="molecule type" value="Genomic_DNA"/>
</dbReference>
<dbReference type="InterPro" id="IPR039992">
    <property type="entry name" value="Sep15_SelM"/>
</dbReference>
<dbReference type="InterPro" id="IPR014912">
    <property type="entry name" value="Sep15_SelM_dom"/>
</dbReference>
<accession>A0ABQ9XMN9</accession>
<keyword evidence="5" id="KW-0712">Selenocysteine</keyword>
<dbReference type="Gene3D" id="3.40.30.50">
    <property type="entry name" value="Sep15/SelM thioredoxin-like domain, active-site redox motif"/>
    <property type="match status" value="1"/>
</dbReference>
<keyword evidence="4" id="KW-0256">Endoplasmic reticulum</keyword>
<proteinExistence type="inferred from homology"/>
<comment type="similarity">
    <text evidence="2">Belongs to the selenoprotein M/F family.</text>
</comment>
<dbReference type="InterPro" id="IPR038219">
    <property type="entry name" value="Sep15/SelM_sf"/>
</dbReference>
<dbReference type="SUPFAM" id="SSF52833">
    <property type="entry name" value="Thioredoxin-like"/>
    <property type="match status" value="1"/>
</dbReference>
<evidence type="ECO:0000256" key="6">
    <source>
        <dbReference type="ARBA" id="ARBA00040775"/>
    </source>
</evidence>
<evidence type="ECO:0000313" key="10">
    <source>
        <dbReference type="Proteomes" id="UP001281761"/>
    </source>
</evidence>
<evidence type="ECO:0000256" key="2">
    <source>
        <dbReference type="ARBA" id="ARBA00005742"/>
    </source>
</evidence>
<evidence type="ECO:0000256" key="7">
    <source>
        <dbReference type="SAM" id="SignalP"/>
    </source>
</evidence>